<comment type="caution">
    <text evidence="1">The sequence shown here is derived from an EMBL/GenBank/DDBJ whole genome shotgun (WGS) entry which is preliminary data.</text>
</comment>
<reference evidence="1 2" key="1">
    <citation type="journal article" date="2016" name="Environ. Microbiol.">
        <title>New Methyloceanibacter diversity from North Sea sediments includes methanotroph containing solely the soluble methane monooxygenase.</title>
        <authorList>
            <person name="Vekeman B."/>
            <person name="Kerckhof F.M."/>
            <person name="Cremers G."/>
            <person name="de Vos P."/>
            <person name="Vandamme P."/>
            <person name="Boon N."/>
            <person name="Op den Camp H.J."/>
            <person name="Heylen K."/>
        </authorList>
    </citation>
    <scope>NUCLEOTIDE SEQUENCE [LARGE SCALE GENOMIC DNA]</scope>
    <source>
        <strain evidence="1 2">R-67176</strain>
    </source>
</reference>
<dbReference type="Proteomes" id="UP000094172">
    <property type="component" value="Unassembled WGS sequence"/>
</dbReference>
<dbReference type="EMBL" id="LPWE01000011">
    <property type="protein sequence ID" value="ODR95212.1"/>
    <property type="molecule type" value="Genomic_DNA"/>
</dbReference>
<organism evidence="1 2">
    <name type="scientific">Methyloceanibacter stevinii</name>
    <dbReference type="NCBI Taxonomy" id="1774970"/>
    <lineage>
        <taxon>Bacteria</taxon>
        <taxon>Pseudomonadati</taxon>
        <taxon>Pseudomonadota</taxon>
        <taxon>Alphaproteobacteria</taxon>
        <taxon>Hyphomicrobiales</taxon>
        <taxon>Hyphomicrobiaceae</taxon>
        <taxon>Methyloceanibacter</taxon>
    </lineage>
</organism>
<accession>A0A1E3VNZ4</accession>
<gene>
    <name evidence="1" type="ORF">AUC70_05805</name>
</gene>
<keyword evidence="2" id="KW-1185">Reference proteome</keyword>
<dbReference type="AlphaFoldDB" id="A0A1E3VNZ4"/>
<proteinExistence type="predicted"/>
<evidence type="ECO:0000313" key="1">
    <source>
        <dbReference type="EMBL" id="ODR95212.1"/>
    </source>
</evidence>
<evidence type="ECO:0000313" key="2">
    <source>
        <dbReference type="Proteomes" id="UP000094172"/>
    </source>
</evidence>
<name>A0A1E3VNZ4_9HYPH</name>
<sequence>MLRFRQGTTGFFKGAFRRLLGFTQFIEGVVVEGGVLGVVRQHPLQARHGVGVAFSFGLAVSDAFPLVRAQKPLQSARLAPGQFVLKVVEILTAHSREERGL</sequence>
<protein>
    <submittedName>
        <fullName evidence="1">Uncharacterized protein</fullName>
    </submittedName>
</protein>